<dbReference type="GO" id="GO:0004038">
    <property type="term" value="F:allantoinase activity"/>
    <property type="evidence" value="ECO:0007669"/>
    <property type="project" value="TreeGrafter"/>
</dbReference>
<dbReference type="Pfam" id="PF12890">
    <property type="entry name" value="DHOase"/>
    <property type="match status" value="1"/>
</dbReference>
<dbReference type="Gene3D" id="2.30.40.10">
    <property type="entry name" value="Urease, subunit C, domain 1"/>
    <property type="match status" value="1"/>
</dbReference>
<dbReference type="PROSITE" id="PS00483">
    <property type="entry name" value="DIHYDROOROTASE_2"/>
    <property type="match status" value="1"/>
</dbReference>
<evidence type="ECO:0000256" key="2">
    <source>
        <dbReference type="ARBA" id="ARBA00002368"/>
    </source>
</evidence>
<gene>
    <name evidence="8" type="ORF">OMM_02775</name>
</gene>
<keyword evidence="6" id="KW-0665">Pyrimidine biosynthesis</keyword>
<dbReference type="InterPro" id="IPR002195">
    <property type="entry name" value="Dihydroorotase_CS"/>
</dbReference>
<dbReference type="Gene3D" id="3.20.20.140">
    <property type="entry name" value="Metal-dependent hydrolases"/>
    <property type="match status" value="1"/>
</dbReference>
<dbReference type="CDD" id="cd01317">
    <property type="entry name" value="DHOase_IIa"/>
    <property type="match status" value="1"/>
</dbReference>
<dbReference type="PANTHER" id="PTHR43668">
    <property type="entry name" value="ALLANTOINASE"/>
    <property type="match status" value="1"/>
</dbReference>
<dbReference type="InterPro" id="IPR004722">
    <property type="entry name" value="DHOase"/>
</dbReference>
<dbReference type="EMBL" id="ATBP01000328">
    <property type="protein sequence ID" value="ETR71049.1"/>
    <property type="molecule type" value="Genomic_DNA"/>
</dbReference>
<name>A0A1V1P815_9BACT</name>
<evidence type="ECO:0000256" key="6">
    <source>
        <dbReference type="ARBA" id="ARBA00022975"/>
    </source>
</evidence>
<keyword evidence="5" id="KW-0378">Hydrolase</keyword>
<evidence type="ECO:0000256" key="1">
    <source>
        <dbReference type="ARBA" id="ARBA00001947"/>
    </source>
</evidence>
<evidence type="ECO:0000313" key="8">
    <source>
        <dbReference type="EMBL" id="ETR71049.1"/>
    </source>
</evidence>
<dbReference type="SUPFAM" id="SSF51338">
    <property type="entry name" value="Composite domain of metallo-dependent hydrolases"/>
    <property type="match status" value="1"/>
</dbReference>
<feature type="domain" description="Dihydroorotase catalytic" evidence="7">
    <location>
        <begin position="57"/>
        <end position="244"/>
    </location>
</feature>
<keyword evidence="4" id="KW-0479">Metal-binding</keyword>
<accession>A0A1V1P815</accession>
<dbReference type="Proteomes" id="UP000189670">
    <property type="component" value="Unassembled WGS sequence"/>
</dbReference>
<dbReference type="InterPro" id="IPR011059">
    <property type="entry name" value="Metal-dep_hydrolase_composite"/>
</dbReference>
<dbReference type="GO" id="GO:0005737">
    <property type="term" value="C:cytoplasm"/>
    <property type="evidence" value="ECO:0007669"/>
    <property type="project" value="TreeGrafter"/>
</dbReference>
<dbReference type="InterPro" id="IPR024403">
    <property type="entry name" value="DHOase_cat"/>
</dbReference>
<dbReference type="PROSITE" id="PS00482">
    <property type="entry name" value="DIHYDROOROTASE_1"/>
    <property type="match status" value="1"/>
</dbReference>
<comment type="function">
    <text evidence="2">Catalyzes the reversible cyclization of carbamoyl aspartate to dihydroorotate.</text>
</comment>
<dbReference type="PANTHER" id="PTHR43668:SF2">
    <property type="entry name" value="ALLANTOINASE"/>
    <property type="match status" value="1"/>
</dbReference>
<sequence length="365" mass="39297">MRILIENGTVVDPGQSLEAIRSVYIDGNIIAGVLEPDELTNVPFPKSEADLVYDAQGKMICPGLIDMHVHFRDPGQEYKETIETGCKAAAQGGFTDVCCMPNTTPVNDQPEITRYMIEKARSLGGTRVHPVAAISPGSAGKALTEMGLLLDAGACAFSDDGHPVSDSQLMRRAMEYARSFDALLISHCEDLRLADGVMNESIVSTRLGLAGIPNAAESIMVMRDIALCELTGARLHFAHISTAQSVEALKIAKDKGLPVTAETAPHYFTLTDSAVLEYDTYAKMNPPLRSETDREAIRQGLADGTIDVIATDHAPHIDLEKNVPFDQAANGIIGLETSLALGLKLVHDNILTFSQLIEKNVNQTG</sequence>
<organism evidence="8 9">
    <name type="scientific">Candidatus Magnetoglobus multicellularis str. Araruama</name>
    <dbReference type="NCBI Taxonomy" id="890399"/>
    <lineage>
        <taxon>Bacteria</taxon>
        <taxon>Pseudomonadati</taxon>
        <taxon>Thermodesulfobacteriota</taxon>
        <taxon>Desulfobacteria</taxon>
        <taxon>Desulfobacterales</taxon>
        <taxon>Desulfobacteraceae</taxon>
        <taxon>Candidatus Magnetoglobus</taxon>
    </lineage>
</organism>
<dbReference type="GO" id="GO:0006145">
    <property type="term" value="P:purine nucleobase catabolic process"/>
    <property type="evidence" value="ECO:0007669"/>
    <property type="project" value="TreeGrafter"/>
</dbReference>
<dbReference type="SUPFAM" id="SSF51556">
    <property type="entry name" value="Metallo-dependent hydrolases"/>
    <property type="match status" value="1"/>
</dbReference>
<dbReference type="GO" id="GO:0046872">
    <property type="term" value="F:metal ion binding"/>
    <property type="evidence" value="ECO:0007669"/>
    <property type="project" value="UniProtKB-KW"/>
</dbReference>
<reference evidence="9" key="1">
    <citation type="submission" date="2012-11" db="EMBL/GenBank/DDBJ databases">
        <authorList>
            <person name="Lucero-Rivera Y.E."/>
            <person name="Tovar-Ramirez D."/>
        </authorList>
    </citation>
    <scope>NUCLEOTIDE SEQUENCE [LARGE SCALE GENOMIC DNA]</scope>
    <source>
        <strain evidence="9">Araruama</strain>
    </source>
</reference>
<dbReference type="InterPro" id="IPR050138">
    <property type="entry name" value="DHOase/Allantoinase_Hydrolase"/>
</dbReference>
<evidence type="ECO:0000256" key="5">
    <source>
        <dbReference type="ARBA" id="ARBA00022801"/>
    </source>
</evidence>
<protein>
    <submittedName>
        <fullName evidence="8">Dihydroorotase</fullName>
    </submittedName>
</protein>
<dbReference type="AlphaFoldDB" id="A0A1V1P815"/>
<evidence type="ECO:0000259" key="7">
    <source>
        <dbReference type="Pfam" id="PF12890"/>
    </source>
</evidence>
<dbReference type="GO" id="GO:0006221">
    <property type="term" value="P:pyrimidine nucleotide biosynthetic process"/>
    <property type="evidence" value="ECO:0007669"/>
    <property type="project" value="UniProtKB-KW"/>
</dbReference>
<evidence type="ECO:0000256" key="3">
    <source>
        <dbReference type="ARBA" id="ARBA00010286"/>
    </source>
</evidence>
<dbReference type="GO" id="GO:0004151">
    <property type="term" value="F:dihydroorotase activity"/>
    <property type="evidence" value="ECO:0007669"/>
    <property type="project" value="InterPro"/>
</dbReference>
<comment type="caution">
    <text evidence="8">The sequence shown here is derived from an EMBL/GenBank/DDBJ whole genome shotgun (WGS) entry which is preliminary data.</text>
</comment>
<dbReference type="InterPro" id="IPR032466">
    <property type="entry name" value="Metal_Hydrolase"/>
</dbReference>
<comment type="similarity">
    <text evidence="3">Belongs to the metallo-dependent hydrolases superfamily. DHOase family. Class I DHOase subfamily.</text>
</comment>
<dbReference type="NCBIfam" id="TIGR00857">
    <property type="entry name" value="pyrC_multi"/>
    <property type="match status" value="1"/>
</dbReference>
<evidence type="ECO:0000256" key="4">
    <source>
        <dbReference type="ARBA" id="ARBA00022723"/>
    </source>
</evidence>
<evidence type="ECO:0000313" key="9">
    <source>
        <dbReference type="Proteomes" id="UP000189670"/>
    </source>
</evidence>
<proteinExistence type="inferred from homology"/>
<comment type="cofactor">
    <cofactor evidence="1">
        <name>Zn(2+)</name>
        <dbReference type="ChEBI" id="CHEBI:29105"/>
    </cofactor>
</comment>